<dbReference type="EMBL" id="PDJF01000001">
    <property type="protein sequence ID" value="PFG27585.1"/>
    <property type="molecule type" value="Genomic_DNA"/>
</dbReference>
<dbReference type="Proteomes" id="UP000221653">
    <property type="component" value="Unassembled WGS sequence"/>
</dbReference>
<proteinExistence type="predicted"/>
<organism evidence="1 2">
    <name type="scientific">Corynebacterium renale</name>
    <dbReference type="NCBI Taxonomy" id="1724"/>
    <lineage>
        <taxon>Bacteria</taxon>
        <taxon>Bacillati</taxon>
        <taxon>Actinomycetota</taxon>
        <taxon>Actinomycetes</taxon>
        <taxon>Mycobacteriales</taxon>
        <taxon>Corynebacteriaceae</taxon>
        <taxon>Corynebacterium</taxon>
    </lineage>
</organism>
<sequence length="188" mass="19945">MRIHACVVGQAGAVFARGCREFFVRTKISPVLLHATRLKPEGNSQPGATAPALPVHATFTSMLAKARRAQHATDFPIRWDSGGFRFRFSASALTPTTLGLRARLNIPGRAEPSARPRPGILTPADKYARPCALPAPKSSAFALAKRATLAGRPALAKRPVAALAGRRASISGLDLAQLLQQLAGVRVL</sequence>
<evidence type="ECO:0000313" key="2">
    <source>
        <dbReference type="Proteomes" id="UP000221653"/>
    </source>
</evidence>
<comment type="caution">
    <text evidence="1">The sequence shown here is derived from an EMBL/GenBank/DDBJ whole genome shotgun (WGS) entry which is preliminary data.</text>
</comment>
<accession>A0A2A9DN46</accession>
<keyword evidence="2" id="KW-1185">Reference proteome</keyword>
<reference evidence="1 2" key="1">
    <citation type="submission" date="2017-10" db="EMBL/GenBank/DDBJ databases">
        <title>Sequencing the genomes of 1000 actinobacteria strains.</title>
        <authorList>
            <person name="Klenk H.-P."/>
        </authorList>
    </citation>
    <scope>NUCLEOTIDE SEQUENCE [LARGE SCALE GENOMIC DNA]</scope>
    <source>
        <strain evidence="1 2">DSM 20688</strain>
    </source>
</reference>
<evidence type="ECO:0000313" key="1">
    <source>
        <dbReference type="EMBL" id="PFG27585.1"/>
    </source>
</evidence>
<protein>
    <submittedName>
        <fullName evidence="1">Uncharacterized protein</fullName>
    </submittedName>
</protein>
<name>A0A2A9DN46_9CORY</name>
<gene>
    <name evidence="1" type="ORF">ATK06_0655</name>
</gene>
<dbReference type="AlphaFoldDB" id="A0A2A9DN46"/>